<comment type="caution">
    <text evidence="2">The sequence shown here is derived from an EMBL/GenBank/DDBJ whole genome shotgun (WGS) entry which is preliminary data.</text>
</comment>
<proteinExistence type="predicted"/>
<feature type="transmembrane region" description="Helical" evidence="1">
    <location>
        <begin position="56"/>
        <end position="72"/>
    </location>
</feature>
<dbReference type="InterPro" id="IPR024399">
    <property type="entry name" value="DUF2628"/>
</dbReference>
<evidence type="ECO:0000313" key="3">
    <source>
        <dbReference type="Proteomes" id="UP001595798"/>
    </source>
</evidence>
<keyword evidence="1" id="KW-1133">Transmembrane helix</keyword>
<feature type="transmembrane region" description="Helical" evidence="1">
    <location>
        <begin position="79"/>
        <end position="101"/>
    </location>
</feature>
<evidence type="ECO:0000256" key="1">
    <source>
        <dbReference type="SAM" id="Phobius"/>
    </source>
</evidence>
<name>A0ABV8QK05_9GAMM</name>
<gene>
    <name evidence="2" type="ORF">ACFOZ5_15200</name>
</gene>
<reference evidence="3" key="1">
    <citation type="journal article" date="2019" name="Int. J. Syst. Evol. Microbiol.">
        <title>The Global Catalogue of Microorganisms (GCM) 10K type strain sequencing project: providing services to taxonomists for standard genome sequencing and annotation.</title>
        <authorList>
            <consortium name="The Broad Institute Genomics Platform"/>
            <consortium name="The Broad Institute Genome Sequencing Center for Infectious Disease"/>
            <person name="Wu L."/>
            <person name="Ma J."/>
        </authorList>
    </citation>
    <scope>NUCLEOTIDE SEQUENCE [LARGE SCALE GENOMIC DNA]</scope>
    <source>
        <strain evidence="3">CECT 7297</strain>
    </source>
</reference>
<organism evidence="2 3">
    <name type="scientific">Marinobacter lacisalsi</name>
    <dbReference type="NCBI Taxonomy" id="475979"/>
    <lineage>
        <taxon>Bacteria</taxon>
        <taxon>Pseudomonadati</taxon>
        <taxon>Pseudomonadota</taxon>
        <taxon>Gammaproteobacteria</taxon>
        <taxon>Pseudomonadales</taxon>
        <taxon>Marinobacteraceae</taxon>
        <taxon>Marinobacter</taxon>
    </lineage>
</organism>
<keyword evidence="1" id="KW-0472">Membrane</keyword>
<sequence length="273" mass="30443">MTETGSIDEKITKNVSEAWKQKFDILRRIGADEEFIYKAMGSEEYKALGFKEKSKVSFNIWGFLFGSFYYFFKAMWVKGAIILGAMWVLAAFLTLVEAVIGVALPAVLYWIPSAVICGQLANYDYFRKVMHDEKIWSGLPGFLAKPAGAIGFPLVAFILLVGISTLSPAYIEETERQTLSDVSGVWRGDSDGAMITVDLIGQPKTLSINGTRIPVTVQSVDLDNDIVTLGVKLNNGERVSWALRQLFDDEGYFTLFMTLHDGTQDDLSFVRDL</sequence>
<feature type="transmembrane region" description="Helical" evidence="1">
    <location>
        <begin position="147"/>
        <end position="171"/>
    </location>
</feature>
<accession>A0ABV8QK05</accession>
<keyword evidence="1" id="KW-0812">Transmembrane</keyword>
<evidence type="ECO:0000313" key="2">
    <source>
        <dbReference type="EMBL" id="MFC4260364.1"/>
    </source>
</evidence>
<dbReference type="Pfam" id="PF10947">
    <property type="entry name" value="DUF2628"/>
    <property type="match status" value="1"/>
</dbReference>
<dbReference type="EMBL" id="JBHSDI010000055">
    <property type="protein sequence ID" value="MFC4260364.1"/>
    <property type="molecule type" value="Genomic_DNA"/>
</dbReference>
<dbReference type="Proteomes" id="UP001595798">
    <property type="component" value="Unassembled WGS sequence"/>
</dbReference>
<dbReference type="RefSeq" id="WP_379888813.1">
    <property type="nucleotide sequence ID" value="NZ_JBHSDI010000055.1"/>
</dbReference>
<keyword evidence="3" id="KW-1185">Reference proteome</keyword>
<protein>
    <submittedName>
        <fullName evidence="2">DUF2628 domain-containing protein</fullName>
    </submittedName>
</protein>